<name>A0A8H5BRE9_9AGAR</name>
<dbReference type="EMBL" id="JAACJJ010000014">
    <property type="protein sequence ID" value="KAF5327861.1"/>
    <property type="molecule type" value="Genomic_DNA"/>
</dbReference>
<keyword evidence="2" id="KW-1185">Reference proteome</keyword>
<dbReference type="Proteomes" id="UP000567179">
    <property type="component" value="Unassembled WGS sequence"/>
</dbReference>
<comment type="caution">
    <text evidence="1">The sequence shown here is derived from an EMBL/GenBank/DDBJ whole genome shotgun (WGS) entry which is preliminary data.</text>
</comment>
<organism evidence="1 2">
    <name type="scientific">Psilocybe cf. subviscida</name>
    <dbReference type="NCBI Taxonomy" id="2480587"/>
    <lineage>
        <taxon>Eukaryota</taxon>
        <taxon>Fungi</taxon>
        <taxon>Dikarya</taxon>
        <taxon>Basidiomycota</taxon>
        <taxon>Agaricomycotina</taxon>
        <taxon>Agaricomycetes</taxon>
        <taxon>Agaricomycetidae</taxon>
        <taxon>Agaricales</taxon>
        <taxon>Agaricineae</taxon>
        <taxon>Strophariaceae</taxon>
        <taxon>Psilocybe</taxon>
    </lineage>
</organism>
<accession>A0A8H5BRE9</accession>
<dbReference type="AlphaFoldDB" id="A0A8H5BRE9"/>
<sequence>MPPLFSLVHIIVHNAEIRGNPQLNYGDGGQTTQANDDPHNQLYPPHCTQANEWHMMGQLTERRVEAQRKIRRKLGEVSSMGPETILGLDVVALRAIAIMSVVDNNAIRSAPLVELAMSAHATLNEETRPRCILARWGRLLGQNRRRRRILRMHEDLRDILQEIEGNNDAEILSSLELALECPYQ</sequence>
<evidence type="ECO:0000313" key="2">
    <source>
        <dbReference type="Proteomes" id="UP000567179"/>
    </source>
</evidence>
<protein>
    <submittedName>
        <fullName evidence="1">Uncharacterized protein</fullName>
    </submittedName>
</protein>
<proteinExistence type="predicted"/>
<gene>
    <name evidence="1" type="ORF">D9619_004777</name>
</gene>
<evidence type="ECO:0000313" key="1">
    <source>
        <dbReference type="EMBL" id="KAF5327861.1"/>
    </source>
</evidence>
<reference evidence="1 2" key="1">
    <citation type="journal article" date="2020" name="ISME J.">
        <title>Uncovering the hidden diversity of litter-decomposition mechanisms in mushroom-forming fungi.</title>
        <authorList>
            <person name="Floudas D."/>
            <person name="Bentzer J."/>
            <person name="Ahren D."/>
            <person name="Johansson T."/>
            <person name="Persson P."/>
            <person name="Tunlid A."/>
        </authorList>
    </citation>
    <scope>NUCLEOTIDE SEQUENCE [LARGE SCALE GENOMIC DNA]</scope>
    <source>
        <strain evidence="1 2">CBS 101986</strain>
    </source>
</reference>